<name>A0A6C0KT11_9ZZZZ</name>
<sequence>MEFFIPGLLLFLVAILVTAWLSPKATPMVAAILSIVFLIYGINDHYRLFASEYRLSTWQQSLMTFAPFIMIGAIILFIIYGIIGFFTSASVPVPNMPVIPNIMPNSGNNKGNGIVDSINRIGNNLFNNKGNNNKGIANSLGFGNNKKNNNGTSRSFLETI</sequence>
<feature type="transmembrane region" description="Helical" evidence="1">
    <location>
        <begin position="29"/>
        <end position="50"/>
    </location>
</feature>
<organism evidence="2">
    <name type="scientific">viral metagenome</name>
    <dbReference type="NCBI Taxonomy" id="1070528"/>
    <lineage>
        <taxon>unclassified sequences</taxon>
        <taxon>metagenomes</taxon>
        <taxon>organismal metagenomes</taxon>
    </lineage>
</organism>
<reference evidence="2" key="1">
    <citation type="journal article" date="2020" name="Nature">
        <title>Giant virus diversity and host interactions through global metagenomics.</title>
        <authorList>
            <person name="Schulz F."/>
            <person name="Roux S."/>
            <person name="Paez-Espino D."/>
            <person name="Jungbluth S."/>
            <person name="Walsh D.A."/>
            <person name="Denef V.J."/>
            <person name="McMahon K.D."/>
            <person name="Konstantinidis K.T."/>
            <person name="Eloe-Fadrosh E.A."/>
            <person name="Kyrpides N.C."/>
            <person name="Woyke T."/>
        </authorList>
    </citation>
    <scope>NUCLEOTIDE SEQUENCE</scope>
    <source>
        <strain evidence="2">GVMAG-S-3300013093-109</strain>
    </source>
</reference>
<feature type="transmembrane region" description="Helical" evidence="1">
    <location>
        <begin position="62"/>
        <end position="86"/>
    </location>
</feature>
<dbReference type="AlphaFoldDB" id="A0A6C0KT11"/>
<dbReference type="EMBL" id="MN740968">
    <property type="protein sequence ID" value="QHU20403.1"/>
    <property type="molecule type" value="Genomic_DNA"/>
</dbReference>
<keyword evidence="1" id="KW-0812">Transmembrane</keyword>
<protein>
    <recommendedName>
        <fullName evidence="3">Transmembrane protein</fullName>
    </recommendedName>
</protein>
<accession>A0A6C0KT11</accession>
<evidence type="ECO:0000256" key="1">
    <source>
        <dbReference type="SAM" id="Phobius"/>
    </source>
</evidence>
<evidence type="ECO:0000313" key="2">
    <source>
        <dbReference type="EMBL" id="QHU20403.1"/>
    </source>
</evidence>
<keyword evidence="1" id="KW-0472">Membrane</keyword>
<keyword evidence="1" id="KW-1133">Transmembrane helix</keyword>
<evidence type="ECO:0008006" key="3">
    <source>
        <dbReference type="Google" id="ProtNLM"/>
    </source>
</evidence>
<proteinExistence type="predicted"/>